<reference evidence="4" key="1">
    <citation type="submission" date="2021-06" db="EMBL/GenBank/DDBJ databases">
        <authorList>
            <person name="Kallberg Y."/>
            <person name="Tangrot J."/>
            <person name="Rosling A."/>
        </authorList>
    </citation>
    <scope>NUCLEOTIDE SEQUENCE</scope>
    <source>
        <strain evidence="4">CL551</strain>
    </source>
</reference>
<protein>
    <submittedName>
        <fullName evidence="4">16667_t:CDS:1</fullName>
    </submittedName>
</protein>
<keyword evidence="5" id="KW-1185">Reference proteome</keyword>
<feature type="domain" description="C2H2-type" evidence="3">
    <location>
        <begin position="236"/>
        <end position="264"/>
    </location>
</feature>
<dbReference type="AlphaFoldDB" id="A0A9N9DT73"/>
<dbReference type="InterPro" id="IPR011335">
    <property type="entry name" value="Restrct_endonuc-II-like"/>
</dbReference>
<dbReference type="InterPro" id="IPR012296">
    <property type="entry name" value="Nuclease_put_TT1808"/>
</dbReference>
<dbReference type="InterPro" id="IPR013087">
    <property type="entry name" value="Znf_C2H2_type"/>
</dbReference>
<dbReference type="InterPro" id="IPR008538">
    <property type="entry name" value="Uma2"/>
</dbReference>
<comment type="caution">
    <text evidence="4">The sequence shown here is derived from an EMBL/GenBank/DDBJ whole genome shotgun (WGS) entry which is preliminary data.</text>
</comment>
<dbReference type="GO" id="GO:0006302">
    <property type="term" value="P:double-strand break repair"/>
    <property type="evidence" value="ECO:0007669"/>
    <property type="project" value="UniProtKB-ARBA"/>
</dbReference>
<evidence type="ECO:0000313" key="4">
    <source>
        <dbReference type="EMBL" id="CAG8652527.1"/>
    </source>
</evidence>
<evidence type="ECO:0000259" key="3">
    <source>
        <dbReference type="PROSITE" id="PS50157"/>
    </source>
</evidence>
<evidence type="ECO:0000256" key="2">
    <source>
        <dbReference type="SAM" id="MobiDB-lite"/>
    </source>
</evidence>
<keyword evidence="1" id="KW-0862">Zinc</keyword>
<sequence>MSKSARFPSVSRTVSVDRSKEIARETDYLDLDQLDLNRTYTLEEFEIISDQLKNRSLEIKVDSELVPISHFELDKSGKLVPMSPTPIFKEVAVVEIYAQIRNWNVQTGQNGAVTCSQGGFLIEMGEVQIPDVAFTPKEIYRNLTDEQGTSFRGPPFSPTFVVELGWLIDPINDEIWVYKRSPANGNVFRCHRDWGDLDGGDTLPGFKLDIRNVKEAISQEPSESDPSESEDENTQHSCPYCSQTFSNGYHLMKHMENDHLRKKRISR</sequence>
<evidence type="ECO:0000256" key="1">
    <source>
        <dbReference type="PROSITE-ProRule" id="PRU00042"/>
    </source>
</evidence>
<feature type="non-terminal residue" evidence="4">
    <location>
        <position position="267"/>
    </location>
</feature>
<dbReference type="Gene3D" id="3.90.1570.10">
    <property type="entry name" value="tt1808, chain A"/>
    <property type="match status" value="2"/>
</dbReference>
<dbReference type="GO" id="GO:0008270">
    <property type="term" value="F:zinc ion binding"/>
    <property type="evidence" value="ECO:0007669"/>
    <property type="project" value="UniProtKB-KW"/>
</dbReference>
<keyword evidence="1" id="KW-0863">Zinc-finger</keyword>
<dbReference type="Proteomes" id="UP000789342">
    <property type="component" value="Unassembled WGS sequence"/>
</dbReference>
<evidence type="ECO:0000313" key="5">
    <source>
        <dbReference type="Proteomes" id="UP000789342"/>
    </source>
</evidence>
<keyword evidence="1" id="KW-0479">Metal-binding</keyword>
<dbReference type="SUPFAM" id="SSF52980">
    <property type="entry name" value="Restriction endonuclease-like"/>
    <property type="match status" value="1"/>
</dbReference>
<feature type="compositionally biased region" description="Acidic residues" evidence="2">
    <location>
        <begin position="222"/>
        <end position="232"/>
    </location>
</feature>
<dbReference type="OrthoDB" id="88517at2759"/>
<accession>A0A9N9DT73</accession>
<feature type="region of interest" description="Disordered" evidence="2">
    <location>
        <begin position="217"/>
        <end position="238"/>
    </location>
</feature>
<dbReference type="Pfam" id="PF05685">
    <property type="entry name" value="Uma2"/>
    <property type="match status" value="1"/>
</dbReference>
<organism evidence="4 5">
    <name type="scientific">Acaulospora morrowiae</name>
    <dbReference type="NCBI Taxonomy" id="94023"/>
    <lineage>
        <taxon>Eukaryota</taxon>
        <taxon>Fungi</taxon>
        <taxon>Fungi incertae sedis</taxon>
        <taxon>Mucoromycota</taxon>
        <taxon>Glomeromycotina</taxon>
        <taxon>Glomeromycetes</taxon>
        <taxon>Diversisporales</taxon>
        <taxon>Acaulosporaceae</taxon>
        <taxon>Acaulospora</taxon>
    </lineage>
</organism>
<dbReference type="EMBL" id="CAJVPV010010560">
    <property type="protein sequence ID" value="CAG8652527.1"/>
    <property type="molecule type" value="Genomic_DNA"/>
</dbReference>
<gene>
    <name evidence="4" type="ORF">AMORRO_LOCUS10031</name>
</gene>
<dbReference type="Gene3D" id="3.30.160.60">
    <property type="entry name" value="Classic Zinc Finger"/>
    <property type="match status" value="1"/>
</dbReference>
<proteinExistence type="predicted"/>
<name>A0A9N9DT73_9GLOM</name>
<dbReference type="PROSITE" id="PS50157">
    <property type="entry name" value="ZINC_FINGER_C2H2_2"/>
    <property type="match status" value="1"/>
</dbReference>
<dbReference type="PROSITE" id="PS00028">
    <property type="entry name" value="ZINC_FINGER_C2H2_1"/>
    <property type="match status" value="1"/>
</dbReference>
<dbReference type="CDD" id="cd06260">
    <property type="entry name" value="DUF820-like"/>
    <property type="match status" value="1"/>
</dbReference>